<accession>A0ABR6ZI60</accession>
<reference evidence="1 2" key="1">
    <citation type="submission" date="2020-08" db="EMBL/GenBank/DDBJ databases">
        <title>Novel species isolated from subtropical streams in China.</title>
        <authorList>
            <person name="Lu H."/>
        </authorList>
    </citation>
    <scope>NUCLEOTIDE SEQUENCE [LARGE SCALE GENOMIC DNA]</scope>
    <source>
        <strain evidence="1 2">NL8W</strain>
    </source>
</reference>
<protein>
    <recommendedName>
        <fullName evidence="3">Transposase</fullName>
    </recommendedName>
</protein>
<dbReference type="RefSeq" id="WP_186956535.1">
    <property type="nucleotide sequence ID" value="NZ_JACOFX010000021.1"/>
</dbReference>
<dbReference type="Proteomes" id="UP000646911">
    <property type="component" value="Unassembled WGS sequence"/>
</dbReference>
<comment type="caution">
    <text evidence="1">The sequence shown here is derived from an EMBL/GenBank/DDBJ whole genome shotgun (WGS) entry which is preliminary data.</text>
</comment>
<sequence>MKRLIPPDLQDLSQWPTVDPNALEGKRRKSLLNRIEAIRLYVAGTPLAKIEQATTVNRVQIFRLIRHCIEPHSLGPCANAFEYRISQCTSSVSCAATRVLVDDSSI</sequence>
<organism evidence="1 2">
    <name type="scientific">Undibacterium umbellatum</name>
    <dbReference type="NCBI Taxonomy" id="2762300"/>
    <lineage>
        <taxon>Bacteria</taxon>
        <taxon>Pseudomonadati</taxon>
        <taxon>Pseudomonadota</taxon>
        <taxon>Betaproteobacteria</taxon>
        <taxon>Burkholderiales</taxon>
        <taxon>Oxalobacteraceae</taxon>
        <taxon>Undibacterium</taxon>
    </lineage>
</organism>
<evidence type="ECO:0000313" key="2">
    <source>
        <dbReference type="Proteomes" id="UP000646911"/>
    </source>
</evidence>
<name>A0ABR6ZI60_9BURK</name>
<evidence type="ECO:0000313" key="1">
    <source>
        <dbReference type="EMBL" id="MBC3910937.1"/>
    </source>
</evidence>
<gene>
    <name evidence="1" type="ORF">H8L47_25520</name>
</gene>
<keyword evidence="2" id="KW-1185">Reference proteome</keyword>
<evidence type="ECO:0008006" key="3">
    <source>
        <dbReference type="Google" id="ProtNLM"/>
    </source>
</evidence>
<proteinExistence type="predicted"/>
<dbReference type="EMBL" id="JACOFX010000021">
    <property type="protein sequence ID" value="MBC3910937.1"/>
    <property type="molecule type" value="Genomic_DNA"/>
</dbReference>